<dbReference type="GO" id="GO:0004497">
    <property type="term" value="F:monooxygenase activity"/>
    <property type="evidence" value="ECO:0007669"/>
    <property type="project" value="InterPro"/>
</dbReference>
<keyword evidence="7" id="KW-1185">Reference proteome</keyword>
<evidence type="ECO:0000256" key="4">
    <source>
        <dbReference type="PIRSR" id="PIRSR602401-1"/>
    </source>
</evidence>
<evidence type="ECO:0000313" key="7">
    <source>
        <dbReference type="Proteomes" id="UP001295740"/>
    </source>
</evidence>
<dbReference type="SUPFAM" id="SSF48264">
    <property type="entry name" value="Cytochrome P450"/>
    <property type="match status" value="1"/>
</dbReference>
<dbReference type="PANTHER" id="PTHR24305:SF168">
    <property type="entry name" value="P450, PUTATIVE (EUROFUNG)-RELATED"/>
    <property type="match status" value="1"/>
</dbReference>
<feature type="binding site" description="axial binding residue" evidence="4">
    <location>
        <position position="435"/>
    </location>
    <ligand>
        <name>heme</name>
        <dbReference type="ChEBI" id="CHEBI:30413"/>
    </ligand>
    <ligandPart>
        <name>Fe</name>
        <dbReference type="ChEBI" id="CHEBI:18248"/>
    </ligandPart>
</feature>
<dbReference type="AlphaFoldDB" id="A0AAI8VJ10"/>
<organism evidence="6 7">
    <name type="scientific">Anthostomella pinea</name>
    <dbReference type="NCBI Taxonomy" id="933095"/>
    <lineage>
        <taxon>Eukaryota</taxon>
        <taxon>Fungi</taxon>
        <taxon>Dikarya</taxon>
        <taxon>Ascomycota</taxon>
        <taxon>Pezizomycotina</taxon>
        <taxon>Sordariomycetes</taxon>
        <taxon>Xylariomycetidae</taxon>
        <taxon>Xylariales</taxon>
        <taxon>Xylariaceae</taxon>
        <taxon>Anthostomella</taxon>
    </lineage>
</organism>
<accession>A0AAI8VJ10</accession>
<evidence type="ECO:0000256" key="5">
    <source>
        <dbReference type="SAM" id="Phobius"/>
    </source>
</evidence>
<comment type="cofactor">
    <cofactor evidence="4">
        <name>heme</name>
        <dbReference type="ChEBI" id="CHEBI:30413"/>
    </cofactor>
</comment>
<evidence type="ECO:0000256" key="3">
    <source>
        <dbReference type="ARBA" id="ARBA00023004"/>
    </source>
</evidence>
<evidence type="ECO:0000256" key="1">
    <source>
        <dbReference type="ARBA" id="ARBA00022617"/>
    </source>
</evidence>
<keyword evidence="5" id="KW-0812">Transmembrane</keyword>
<dbReference type="EMBL" id="CAUWAG010000007">
    <property type="protein sequence ID" value="CAJ2505839.1"/>
    <property type="molecule type" value="Genomic_DNA"/>
</dbReference>
<feature type="transmembrane region" description="Helical" evidence="5">
    <location>
        <begin position="6"/>
        <end position="28"/>
    </location>
</feature>
<dbReference type="InterPro" id="IPR001128">
    <property type="entry name" value="Cyt_P450"/>
</dbReference>
<dbReference type="Proteomes" id="UP001295740">
    <property type="component" value="Unassembled WGS sequence"/>
</dbReference>
<dbReference type="GO" id="GO:0005506">
    <property type="term" value="F:iron ion binding"/>
    <property type="evidence" value="ECO:0007669"/>
    <property type="project" value="InterPro"/>
</dbReference>
<gene>
    <name evidence="6" type="ORF">KHLLAP_LOCUS6307</name>
</gene>
<evidence type="ECO:0000313" key="6">
    <source>
        <dbReference type="EMBL" id="CAJ2505839.1"/>
    </source>
</evidence>
<keyword evidence="3 4" id="KW-0408">Iron</keyword>
<dbReference type="InterPro" id="IPR002401">
    <property type="entry name" value="Cyt_P450_E_grp-I"/>
</dbReference>
<keyword evidence="2 4" id="KW-0479">Metal-binding</keyword>
<dbReference type="GO" id="GO:0020037">
    <property type="term" value="F:heme binding"/>
    <property type="evidence" value="ECO:0007669"/>
    <property type="project" value="InterPro"/>
</dbReference>
<comment type="caution">
    <text evidence="6">The sequence shown here is derived from an EMBL/GenBank/DDBJ whole genome shotgun (WGS) entry which is preliminary data.</text>
</comment>
<dbReference type="InterPro" id="IPR036396">
    <property type="entry name" value="Cyt_P450_sf"/>
</dbReference>
<dbReference type="Gene3D" id="1.10.630.10">
    <property type="entry name" value="Cytochrome P450"/>
    <property type="match status" value="1"/>
</dbReference>
<sequence>MVNIEISLSASVVFLLVCYYIANCVGAWQRLRHIPGPFWARWSRIWLIKQIYGGVYMDKIQELHAQYGPVVILAPDFLSVSDPGEIKRISGVRSVWGRGTPYLGFRSAPGKDSLFSVRDRKANDKLRGMLMGGYTGRSVESVEAMVDEHVLKLEKLIEDKYIMTPSGYRPVDFGEKAMYMTMDVISCFAFRNCFGCLERDSDFHTYLKVTQNVARVLASLCVMPLFQAFMSSPSLKWLLPKGGFFDPIIKIARAAVSERYGPDKKQRSDVLGAWVAAGLTEKEAEVETVGQLAATAMRATMLYLLSNPGAYQKLQGEIDHFVRSKAISQTAVLPEGEIKNWLYLEAVVKEALRIFPPVAMMPRSAAVTDTLCGLTVPPNTNVDLAVKPALRSTSIFGQDADLFRPERWIEVDVDTFKQREETLRFVFGGPSRRECPGKGLALLQLHKTFFDLFRCFDFTIPDPVNPWKAVNTRIWNISDMNVRVTRRE</sequence>
<keyword evidence="5" id="KW-0472">Membrane</keyword>
<evidence type="ECO:0000256" key="2">
    <source>
        <dbReference type="ARBA" id="ARBA00022723"/>
    </source>
</evidence>
<protein>
    <submittedName>
        <fullName evidence="6">Uu.00g132330.m01.CDS01</fullName>
    </submittedName>
</protein>
<dbReference type="GO" id="GO:0016705">
    <property type="term" value="F:oxidoreductase activity, acting on paired donors, with incorporation or reduction of molecular oxygen"/>
    <property type="evidence" value="ECO:0007669"/>
    <property type="project" value="InterPro"/>
</dbReference>
<keyword evidence="5" id="KW-1133">Transmembrane helix</keyword>
<name>A0AAI8VJ10_9PEZI</name>
<dbReference type="Pfam" id="PF00067">
    <property type="entry name" value="p450"/>
    <property type="match status" value="1"/>
</dbReference>
<dbReference type="PRINTS" id="PR00385">
    <property type="entry name" value="P450"/>
</dbReference>
<proteinExistence type="predicted"/>
<keyword evidence="1 4" id="KW-0349">Heme</keyword>
<dbReference type="InterPro" id="IPR050121">
    <property type="entry name" value="Cytochrome_P450_monoxygenase"/>
</dbReference>
<dbReference type="PRINTS" id="PR00463">
    <property type="entry name" value="EP450I"/>
</dbReference>
<reference evidence="6" key="1">
    <citation type="submission" date="2023-10" db="EMBL/GenBank/DDBJ databases">
        <authorList>
            <person name="Hackl T."/>
        </authorList>
    </citation>
    <scope>NUCLEOTIDE SEQUENCE</scope>
</reference>
<dbReference type="PANTHER" id="PTHR24305">
    <property type="entry name" value="CYTOCHROME P450"/>
    <property type="match status" value="1"/>
</dbReference>